<keyword evidence="1" id="KW-0805">Transcription regulation</keyword>
<dbReference type="SUPFAM" id="SSF46689">
    <property type="entry name" value="Homeodomain-like"/>
    <property type="match status" value="2"/>
</dbReference>
<evidence type="ECO:0000313" key="6">
    <source>
        <dbReference type="Proteomes" id="UP000250369"/>
    </source>
</evidence>
<dbReference type="GO" id="GO:0003700">
    <property type="term" value="F:DNA-binding transcription factor activity"/>
    <property type="evidence" value="ECO:0007669"/>
    <property type="project" value="InterPro"/>
</dbReference>
<keyword evidence="3" id="KW-0804">Transcription</keyword>
<dbReference type="InterPro" id="IPR020449">
    <property type="entry name" value="Tscrpt_reg_AraC-type_HTH"/>
</dbReference>
<reference evidence="5 6" key="1">
    <citation type="journal article" date="2009" name="Int. J. Syst. Evol. Microbiol.">
        <title>Paenibacillus contaminans sp. nov., isolated from a contaminated laboratory plate.</title>
        <authorList>
            <person name="Chou J.H."/>
            <person name="Lee J.H."/>
            <person name="Lin M.C."/>
            <person name="Chang P.S."/>
            <person name="Arun A.B."/>
            <person name="Young C.C."/>
            <person name="Chen W.M."/>
        </authorList>
    </citation>
    <scope>NUCLEOTIDE SEQUENCE [LARGE SCALE GENOMIC DNA]</scope>
    <source>
        <strain evidence="5 6">CKOBP-6</strain>
    </source>
</reference>
<dbReference type="GO" id="GO:0043565">
    <property type="term" value="F:sequence-specific DNA binding"/>
    <property type="evidence" value="ECO:0007669"/>
    <property type="project" value="InterPro"/>
</dbReference>
<dbReference type="PRINTS" id="PR00032">
    <property type="entry name" value="HTHARAC"/>
</dbReference>
<dbReference type="PROSITE" id="PS01124">
    <property type="entry name" value="HTH_ARAC_FAMILY_2"/>
    <property type="match status" value="1"/>
</dbReference>
<evidence type="ECO:0000256" key="2">
    <source>
        <dbReference type="ARBA" id="ARBA00023125"/>
    </source>
</evidence>
<comment type="caution">
    <text evidence="5">The sequence shown here is derived from an EMBL/GenBank/DDBJ whole genome shotgun (WGS) entry which is preliminary data.</text>
</comment>
<dbReference type="Pfam" id="PF12833">
    <property type="entry name" value="HTH_18"/>
    <property type="match status" value="1"/>
</dbReference>
<dbReference type="InterPro" id="IPR009057">
    <property type="entry name" value="Homeodomain-like_sf"/>
</dbReference>
<dbReference type="InterPro" id="IPR018062">
    <property type="entry name" value="HTH_AraC-typ_CS"/>
</dbReference>
<dbReference type="PANTHER" id="PTHR43280">
    <property type="entry name" value="ARAC-FAMILY TRANSCRIPTIONAL REGULATOR"/>
    <property type="match status" value="1"/>
</dbReference>
<evidence type="ECO:0000256" key="1">
    <source>
        <dbReference type="ARBA" id="ARBA00023015"/>
    </source>
</evidence>
<dbReference type="OrthoDB" id="2644630at2"/>
<protein>
    <submittedName>
        <fullName evidence="5">AraC family transcriptional regulator</fullName>
    </submittedName>
</protein>
<dbReference type="SMART" id="SM00342">
    <property type="entry name" value="HTH_ARAC"/>
    <property type="match status" value="1"/>
</dbReference>
<proteinExistence type="predicted"/>
<organism evidence="5 6">
    <name type="scientific">Paenibacillus contaminans</name>
    <dbReference type="NCBI Taxonomy" id="450362"/>
    <lineage>
        <taxon>Bacteria</taxon>
        <taxon>Bacillati</taxon>
        <taxon>Bacillota</taxon>
        <taxon>Bacilli</taxon>
        <taxon>Bacillales</taxon>
        <taxon>Paenibacillaceae</taxon>
        <taxon>Paenibacillus</taxon>
    </lineage>
</organism>
<evidence type="ECO:0000259" key="4">
    <source>
        <dbReference type="PROSITE" id="PS01124"/>
    </source>
</evidence>
<dbReference type="InterPro" id="IPR018060">
    <property type="entry name" value="HTH_AraC"/>
</dbReference>
<evidence type="ECO:0000313" key="5">
    <source>
        <dbReference type="EMBL" id="RAV20132.1"/>
    </source>
</evidence>
<evidence type="ECO:0000256" key="3">
    <source>
        <dbReference type="ARBA" id="ARBA00023163"/>
    </source>
</evidence>
<feature type="domain" description="HTH araC/xylS-type" evidence="4">
    <location>
        <begin position="157"/>
        <end position="255"/>
    </location>
</feature>
<sequence>MLDIESIRHDNGSEWYEQTDGARSGMTLVMVGYGKCMYWLGQEKLLLEQGDLLLLPAGTAFYGKSIPTRSHEKYVVAFTRTTAPAPLPILETHSCIKQKTGEAELLLERFRSMHRQWHEGLPYRQTMCLALLLEVLTRWNRGIDKGSPAPSKLRHVEMMKSHIQNRYREKITKDDLGNAAGISPSYAAALFKEVTGQTIGEYTHAVRIKTALYLLRHSRLSIADIAESLGYCDASFFHRTFKRLTGLSPSQVMQEREQPLL</sequence>
<keyword evidence="2" id="KW-0238">DNA-binding</keyword>
<dbReference type="PROSITE" id="PS00041">
    <property type="entry name" value="HTH_ARAC_FAMILY_1"/>
    <property type="match status" value="1"/>
</dbReference>
<dbReference type="RefSeq" id="WP_113032029.1">
    <property type="nucleotide sequence ID" value="NZ_QMFB01000009.1"/>
</dbReference>
<keyword evidence="6" id="KW-1185">Reference proteome</keyword>
<dbReference type="InterPro" id="IPR037923">
    <property type="entry name" value="HTH-like"/>
</dbReference>
<accession>A0A329MKG2</accession>
<dbReference type="Proteomes" id="UP000250369">
    <property type="component" value="Unassembled WGS sequence"/>
</dbReference>
<dbReference type="AlphaFoldDB" id="A0A329MKG2"/>
<dbReference type="PANTHER" id="PTHR43280:SF2">
    <property type="entry name" value="HTH-TYPE TRANSCRIPTIONAL REGULATOR EXSA"/>
    <property type="match status" value="1"/>
</dbReference>
<gene>
    <name evidence="5" type="ORF">DQG23_16820</name>
</gene>
<dbReference type="SUPFAM" id="SSF51215">
    <property type="entry name" value="Regulatory protein AraC"/>
    <property type="match status" value="1"/>
</dbReference>
<name>A0A329MKG2_9BACL</name>
<dbReference type="Gene3D" id="1.10.10.60">
    <property type="entry name" value="Homeodomain-like"/>
    <property type="match status" value="2"/>
</dbReference>
<dbReference type="EMBL" id="QMFB01000009">
    <property type="protein sequence ID" value="RAV20132.1"/>
    <property type="molecule type" value="Genomic_DNA"/>
</dbReference>